<sequence length="40" mass="4643">MLKIYCHNTIYINTAGFQVMFGMLAFYKTSLATTKQENIH</sequence>
<dbReference type="Proteomes" id="UP000018419">
    <property type="component" value="Unassembled WGS sequence"/>
</dbReference>
<organism evidence="1 2">
    <name type="scientific">Acinetobacter radioresistens SK82</name>
    <dbReference type="NCBI Taxonomy" id="596318"/>
    <lineage>
        <taxon>Bacteria</taxon>
        <taxon>Pseudomonadati</taxon>
        <taxon>Pseudomonadota</taxon>
        <taxon>Gammaproteobacteria</taxon>
        <taxon>Moraxellales</taxon>
        <taxon>Moraxellaceae</taxon>
        <taxon>Acinetobacter</taxon>
    </lineage>
</organism>
<gene>
    <name evidence="1" type="ORF">ACIRA0001_1978</name>
</gene>
<proteinExistence type="predicted"/>
<comment type="caution">
    <text evidence="1">The sequence shown here is derived from an EMBL/GenBank/DDBJ whole genome shotgun (WGS) entry which is preliminary data.</text>
</comment>
<accession>A0ABP2GLD1</accession>
<evidence type="ECO:0000313" key="1">
    <source>
        <dbReference type="EMBL" id="EET81851.1"/>
    </source>
</evidence>
<keyword evidence="2" id="KW-1185">Reference proteome</keyword>
<reference evidence="1 2" key="1">
    <citation type="submission" date="2009-07" db="EMBL/GenBank/DDBJ databases">
        <authorList>
            <person name="Madupu R."/>
            <person name="Durkin A.S."/>
            <person name="Torralba M."/>
            <person name="Methe B."/>
            <person name="Sutton G.G."/>
            <person name="Strausberg R.L."/>
            <person name="Nelson K.E."/>
        </authorList>
    </citation>
    <scope>NUCLEOTIDE SEQUENCE [LARGE SCALE GENOMIC DNA]</scope>
    <source>
        <strain evidence="1 2">SK82</strain>
    </source>
</reference>
<evidence type="ECO:0000313" key="2">
    <source>
        <dbReference type="Proteomes" id="UP000018419"/>
    </source>
</evidence>
<name>A0ABP2GLD1_ACIRA</name>
<dbReference type="EMBL" id="ACVR01000061">
    <property type="protein sequence ID" value="EET81851.1"/>
    <property type="molecule type" value="Genomic_DNA"/>
</dbReference>
<protein>
    <submittedName>
        <fullName evidence="1">Uncharacterized protein</fullName>
    </submittedName>
</protein>